<reference evidence="2" key="2">
    <citation type="submission" date="2016-11" db="UniProtKB">
        <authorList>
            <consortium name="WormBaseParasite"/>
        </authorList>
    </citation>
    <scope>IDENTIFICATION</scope>
</reference>
<evidence type="ECO:0000313" key="2">
    <source>
        <dbReference type="WBParaSite" id="EN70_11304"/>
    </source>
</evidence>
<organism evidence="1 2">
    <name type="scientific">Loa loa</name>
    <name type="common">Eye worm</name>
    <name type="synonym">Filaria loa</name>
    <dbReference type="NCBI Taxonomy" id="7209"/>
    <lineage>
        <taxon>Eukaryota</taxon>
        <taxon>Metazoa</taxon>
        <taxon>Ecdysozoa</taxon>
        <taxon>Nematoda</taxon>
        <taxon>Chromadorea</taxon>
        <taxon>Rhabditida</taxon>
        <taxon>Spirurina</taxon>
        <taxon>Spiruromorpha</taxon>
        <taxon>Filarioidea</taxon>
        <taxon>Onchocercidae</taxon>
        <taxon>Loa</taxon>
    </lineage>
</organism>
<protein>
    <submittedName>
        <fullName evidence="2">Uncharacterized protein</fullName>
    </submittedName>
</protein>
<dbReference type="Proteomes" id="UP000095285">
    <property type="component" value="Unassembled WGS sequence"/>
</dbReference>
<sequence>MVQWEFQAEEHDGDEKMETSGPMQICLLKCSTRQMLIRQAQFEGINYDEIAKLDLYYDECEKLWKSKSRLENSELNKNGVAHILSTMRSVYWISKREQKSNEI</sequence>
<evidence type="ECO:0000313" key="1">
    <source>
        <dbReference type="Proteomes" id="UP000095285"/>
    </source>
</evidence>
<reference evidence="1" key="1">
    <citation type="submission" date="2012-04" db="EMBL/GenBank/DDBJ databases">
        <title>The Genome Sequence of Loa loa.</title>
        <authorList>
            <consortium name="The Broad Institute Genome Sequencing Platform"/>
            <consortium name="Broad Institute Genome Sequencing Center for Infectious Disease"/>
            <person name="Nutman T.B."/>
            <person name="Fink D.L."/>
            <person name="Russ C."/>
            <person name="Young S."/>
            <person name="Zeng Q."/>
            <person name="Gargeya S."/>
            <person name="Alvarado L."/>
            <person name="Berlin A."/>
            <person name="Chapman S.B."/>
            <person name="Chen Z."/>
            <person name="Freedman E."/>
            <person name="Gellesch M."/>
            <person name="Goldberg J."/>
            <person name="Griggs A."/>
            <person name="Gujja S."/>
            <person name="Heilman E.R."/>
            <person name="Heiman D."/>
            <person name="Howarth C."/>
            <person name="Mehta T."/>
            <person name="Neiman D."/>
            <person name="Pearson M."/>
            <person name="Roberts A."/>
            <person name="Saif S."/>
            <person name="Shea T."/>
            <person name="Shenoy N."/>
            <person name="Sisk P."/>
            <person name="Stolte C."/>
            <person name="Sykes S."/>
            <person name="White J."/>
            <person name="Yandava C."/>
            <person name="Haas B."/>
            <person name="Henn M.R."/>
            <person name="Nusbaum C."/>
            <person name="Birren B."/>
        </authorList>
    </citation>
    <scope>NUCLEOTIDE SEQUENCE [LARGE SCALE GENOMIC DNA]</scope>
</reference>
<accession>A0A1I7V9E5</accession>
<proteinExistence type="predicted"/>
<name>A0A1I7V9E5_LOALO</name>
<dbReference type="WBParaSite" id="EN70_11304">
    <property type="protein sequence ID" value="EN70_11304"/>
    <property type="gene ID" value="EN70_11304"/>
</dbReference>
<keyword evidence="1" id="KW-1185">Reference proteome</keyword>
<dbReference type="AlphaFoldDB" id="A0A1I7V9E5"/>